<sequence>MTKIALMLARLAGALTLALGAAHAFGLGTVLQLHMICGTVFVLALWVLAFAGFRAAPKLAVLAFNWGVIVVAFGIFQLRLVPGEYHWTMQLLHLLIGLSAMAQAERLAGAAKRREAAAA</sequence>
<keyword evidence="1" id="KW-1133">Transmembrane helix</keyword>
<keyword evidence="1" id="KW-0812">Transmembrane</keyword>
<organism evidence="2 3">
    <name type="scientific">Rubrivivax gelatinosus</name>
    <name type="common">Rhodocyclus gelatinosus</name>
    <name type="synonym">Rhodopseudomonas gelatinosa</name>
    <dbReference type="NCBI Taxonomy" id="28068"/>
    <lineage>
        <taxon>Bacteria</taxon>
        <taxon>Pseudomonadati</taxon>
        <taxon>Pseudomonadota</taxon>
        <taxon>Betaproteobacteria</taxon>
        <taxon>Burkholderiales</taxon>
        <taxon>Sphaerotilaceae</taxon>
        <taxon>Rubrivivax</taxon>
    </lineage>
</organism>
<dbReference type="EMBL" id="SLXD01000006">
    <property type="protein sequence ID" value="TCP02570.1"/>
    <property type="molecule type" value="Genomic_DNA"/>
</dbReference>
<feature type="transmembrane region" description="Helical" evidence="1">
    <location>
        <begin position="59"/>
        <end position="79"/>
    </location>
</feature>
<feature type="transmembrane region" description="Helical" evidence="1">
    <location>
        <begin position="30"/>
        <end position="52"/>
    </location>
</feature>
<dbReference type="AlphaFoldDB" id="A0A4R2M8B0"/>
<dbReference type="Proteomes" id="UP000295106">
    <property type="component" value="Unassembled WGS sequence"/>
</dbReference>
<evidence type="ECO:0000313" key="2">
    <source>
        <dbReference type="EMBL" id="TCP02570.1"/>
    </source>
</evidence>
<dbReference type="RefSeq" id="WP_132647136.1">
    <property type="nucleotide sequence ID" value="NZ_CP181386.1"/>
</dbReference>
<proteinExistence type="predicted"/>
<protein>
    <recommendedName>
        <fullName evidence="4">Transmembrane protein</fullName>
    </recommendedName>
</protein>
<keyword evidence="1" id="KW-0472">Membrane</keyword>
<gene>
    <name evidence="2" type="ORF">EV684_106132</name>
</gene>
<evidence type="ECO:0008006" key="4">
    <source>
        <dbReference type="Google" id="ProtNLM"/>
    </source>
</evidence>
<dbReference type="OrthoDB" id="9156709at2"/>
<evidence type="ECO:0000313" key="3">
    <source>
        <dbReference type="Proteomes" id="UP000295106"/>
    </source>
</evidence>
<comment type="caution">
    <text evidence="2">The sequence shown here is derived from an EMBL/GenBank/DDBJ whole genome shotgun (WGS) entry which is preliminary data.</text>
</comment>
<dbReference type="GeneID" id="99683534"/>
<reference evidence="2 3" key="1">
    <citation type="submission" date="2019-03" db="EMBL/GenBank/DDBJ databases">
        <title>Genomic Encyclopedia of Type Strains, Phase IV (KMG-IV): sequencing the most valuable type-strain genomes for metagenomic binning, comparative biology and taxonomic classification.</title>
        <authorList>
            <person name="Goeker M."/>
        </authorList>
    </citation>
    <scope>NUCLEOTIDE SEQUENCE [LARGE SCALE GENOMIC DNA]</scope>
    <source>
        <strain evidence="2 3">DSM 1709</strain>
    </source>
</reference>
<evidence type="ECO:0000256" key="1">
    <source>
        <dbReference type="SAM" id="Phobius"/>
    </source>
</evidence>
<accession>A0A4R2M8B0</accession>
<name>A0A4R2M8B0_RUBGE</name>